<feature type="domain" description="CBS" evidence="2">
    <location>
        <begin position="76"/>
        <end position="132"/>
    </location>
</feature>
<dbReference type="EMBL" id="CAFBPW010000155">
    <property type="protein sequence ID" value="CAB5036645.1"/>
    <property type="molecule type" value="Genomic_DNA"/>
</dbReference>
<dbReference type="Pfam" id="PF00571">
    <property type="entry name" value="CBS"/>
    <property type="match status" value="2"/>
</dbReference>
<accession>A0A6J7S5W7</accession>
<organism evidence="3">
    <name type="scientific">freshwater metagenome</name>
    <dbReference type="NCBI Taxonomy" id="449393"/>
    <lineage>
        <taxon>unclassified sequences</taxon>
        <taxon>metagenomes</taxon>
        <taxon>ecological metagenomes</taxon>
    </lineage>
</organism>
<dbReference type="PROSITE" id="PS51371">
    <property type="entry name" value="CBS"/>
    <property type="match status" value="2"/>
</dbReference>
<dbReference type="InterPro" id="IPR051257">
    <property type="entry name" value="Diverse_CBS-Domain"/>
</dbReference>
<dbReference type="PANTHER" id="PTHR43080">
    <property type="entry name" value="CBS DOMAIN-CONTAINING PROTEIN CBSX3, MITOCHONDRIAL"/>
    <property type="match status" value="1"/>
</dbReference>
<dbReference type="PANTHER" id="PTHR43080:SF2">
    <property type="entry name" value="CBS DOMAIN-CONTAINING PROTEIN"/>
    <property type="match status" value="1"/>
</dbReference>
<gene>
    <name evidence="3" type="ORF">UFOPK4173_01272</name>
</gene>
<dbReference type="CDD" id="cd04623">
    <property type="entry name" value="CBS_pair_bac_euk"/>
    <property type="match status" value="1"/>
</dbReference>
<evidence type="ECO:0000259" key="2">
    <source>
        <dbReference type="PROSITE" id="PS51371"/>
    </source>
</evidence>
<sequence>MRVSGILAAKGATVATISPLATAAEAADKLRLHGVGALVVSADGVTILGVISERDLVRALAERGGHILHESVTELMTSDVVTCSPEDSLEEIMRRMTNRRIRHVPVIVHGSLSGIVSIGDVVKWRLTELEDETRQLHAYISTGR</sequence>
<evidence type="ECO:0000256" key="1">
    <source>
        <dbReference type="ARBA" id="ARBA00023122"/>
    </source>
</evidence>
<dbReference type="SMART" id="SM00116">
    <property type="entry name" value="CBS"/>
    <property type="match status" value="2"/>
</dbReference>
<dbReference type="InterPro" id="IPR000644">
    <property type="entry name" value="CBS_dom"/>
</dbReference>
<dbReference type="AlphaFoldDB" id="A0A6J7S5W7"/>
<dbReference type="InterPro" id="IPR046342">
    <property type="entry name" value="CBS_dom_sf"/>
</dbReference>
<feature type="domain" description="CBS" evidence="2">
    <location>
        <begin position="8"/>
        <end position="71"/>
    </location>
</feature>
<name>A0A6J7S5W7_9ZZZZ</name>
<dbReference type="InterPro" id="IPR044725">
    <property type="entry name" value="CBSX3_CBS_dom"/>
</dbReference>
<proteinExistence type="predicted"/>
<dbReference type="SUPFAM" id="SSF54631">
    <property type="entry name" value="CBS-domain pair"/>
    <property type="match status" value="1"/>
</dbReference>
<keyword evidence="1" id="KW-0129">CBS domain</keyword>
<protein>
    <submittedName>
        <fullName evidence="3">Unannotated protein</fullName>
    </submittedName>
</protein>
<dbReference type="Gene3D" id="3.10.580.10">
    <property type="entry name" value="CBS-domain"/>
    <property type="match status" value="1"/>
</dbReference>
<evidence type="ECO:0000313" key="3">
    <source>
        <dbReference type="EMBL" id="CAB5036645.1"/>
    </source>
</evidence>
<reference evidence="3" key="1">
    <citation type="submission" date="2020-05" db="EMBL/GenBank/DDBJ databases">
        <authorList>
            <person name="Chiriac C."/>
            <person name="Salcher M."/>
            <person name="Ghai R."/>
            <person name="Kavagutti S V."/>
        </authorList>
    </citation>
    <scope>NUCLEOTIDE SEQUENCE</scope>
</reference>